<feature type="signal peptide" evidence="1">
    <location>
        <begin position="1"/>
        <end position="19"/>
    </location>
</feature>
<dbReference type="RefSeq" id="WP_209286422.1">
    <property type="nucleotide sequence ID" value="NZ_JACVEW010000004.1"/>
</dbReference>
<feature type="chain" id="PRO_5046503193" evidence="1">
    <location>
        <begin position="20"/>
        <end position="457"/>
    </location>
</feature>
<evidence type="ECO:0000313" key="2">
    <source>
        <dbReference type="EMBL" id="MBP0047802.1"/>
    </source>
</evidence>
<protein>
    <submittedName>
        <fullName evidence="2">DUF4856 domain-containing protein</fullName>
    </submittedName>
</protein>
<sequence length="457" mass="49734">MLKRLSLAVSLAVSTQAFAQDYADFPVTVKGYEGSATTSTAYTGQAARQVLHNSLKSLIGANADIETLLAYYEGKDEQRKVVDPVSKDGFPVKQSLVADISAGKNLSGKAYGGIVNGWPGQMTGDEVLRHLLTKAAESEKGYDPLIGYDYRQIFSKFAMGAVFYHQAVDVYLDERITAASHRNDAPYKDGAAYTGKEHVWDEAFGYFGAPAHTLDLTPAEVYGIAKQKAELFDKADANDDGVVDLSSEMAFAHAYYAAGADKGGKSNYLHTITQAFVDGRQLIADANGEQLTDDELAKLADYADTIKQNWERVIAEAAFKYAGSVYKDIQALLAAIDSGESTSEIIRTYAKHWGEMKGFALSLGVSGRDLGAFGVQLDRLIGFSPVMLGDTQVTGIDAEGNFTQSNSITLQAYALNMLKVQKLLAQQFHLLDRKNDMLNNMDSLAEEIKVKAHMEND</sequence>
<keyword evidence="3" id="KW-1185">Reference proteome</keyword>
<dbReference type="Proteomes" id="UP000810171">
    <property type="component" value="Unassembled WGS sequence"/>
</dbReference>
<proteinExistence type="predicted"/>
<name>A0ABS3Z7X3_9GAMM</name>
<evidence type="ECO:0000313" key="3">
    <source>
        <dbReference type="Proteomes" id="UP000810171"/>
    </source>
</evidence>
<organism evidence="2 3">
    <name type="scientific">Marinobacterium alkalitolerans</name>
    <dbReference type="NCBI Taxonomy" id="1542925"/>
    <lineage>
        <taxon>Bacteria</taxon>
        <taxon>Pseudomonadati</taxon>
        <taxon>Pseudomonadota</taxon>
        <taxon>Gammaproteobacteria</taxon>
        <taxon>Oceanospirillales</taxon>
        <taxon>Oceanospirillaceae</taxon>
        <taxon>Marinobacterium</taxon>
    </lineage>
</organism>
<dbReference type="InterPro" id="IPR032331">
    <property type="entry name" value="DUF4856"/>
</dbReference>
<gene>
    <name evidence="2" type="ORF">H9C73_03560</name>
</gene>
<accession>A0ABS3Z7X3</accession>
<keyword evidence="1" id="KW-0732">Signal</keyword>
<dbReference type="EMBL" id="JACVEW010000004">
    <property type="protein sequence ID" value="MBP0047802.1"/>
    <property type="molecule type" value="Genomic_DNA"/>
</dbReference>
<reference evidence="2 3" key="1">
    <citation type="submission" date="2020-09" db="EMBL/GenBank/DDBJ databases">
        <authorList>
            <person name="Tanuku N.R.S."/>
        </authorList>
    </citation>
    <scope>NUCLEOTIDE SEQUENCE [LARGE SCALE GENOMIC DNA]</scope>
    <source>
        <strain evidence="2 3">AK62</strain>
    </source>
</reference>
<comment type="caution">
    <text evidence="2">The sequence shown here is derived from an EMBL/GenBank/DDBJ whole genome shotgun (WGS) entry which is preliminary data.</text>
</comment>
<evidence type="ECO:0000256" key="1">
    <source>
        <dbReference type="SAM" id="SignalP"/>
    </source>
</evidence>
<dbReference type="Pfam" id="PF16148">
    <property type="entry name" value="DUF4856"/>
    <property type="match status" value="1"/>
</dbReference>